<reference evidence="1" key="2">
    <citation type="submission" date="2022-12" db="EMBL/GenBank/DDBJ databases">
        <authorList>
            <person name="Dechsakulwatana C."/>
            <person name="Rungsihiranrut A."/>
            <person name="Muangchinda C."/>
            <person name="Ningthoujam R."/>
            <person name="Klankeo P."/>
            <person name="Pinyakong O."/>
        </authorList>
    </citation>
    <scope>NUCLEOTIDE SEQUENCE</scope>
    <source>
        <strain evidence="1">TL01-2</strain>
    </source>
</reference>
<dbReference type="EMBL" id="JAPTGD010000002">
    <property type="protein sequence ID" value="MDU9693806.1"/>
    <property type="molecule type" value="Genomic_DNA"/>
</dbReference>
<gene>
    <name evidence="1" type="ORF">O0Q50_21750</name>
</gene>
<protein>
    <submittedName>
        <fullName evidence="1">Uncharacterized protein</fullName>
    </submittedName>
</protein>
<accession>A0AAX6NDJ6</accession>
<sequence>MLLTRWNPITIQGREFKVDEIYEGQYEISTTLTDKRKTKNCLKKLIKEALQWDDLPLENRSICEVKVGSKLYMLIEDAKYNMSMPNTELLSA</sequence>
<dbReference type="Proteomes" id="UP001269400">
    <property type="component" value="Unassembled WGS sequence"/>
</dbReference>
<name>A0AAX6NDJ6_PRIAR</name>
<reference evidence="1" key="1">
    <citation type="journal article" date="2022" name="J Environ Chem Eng">
        <title>Biodegradation of petroleum oil using a constructed nonpathogenic and heavy metal-tolerant bacterial consortium isolated from marine sponges.</title>
        <authorList>
            <person name="Dechsakulwatana C."/>
            <person name="Rungsihiranrut A."/>
            <person name="Muangchinda C."/>
            <person name="Ningthoujam R."/>
            <person name="Klankeo P."/>
            <person name="Pinyakong O."/>
        </authorList>
    </citation>
    <scope>NUCLEOTIDE SEQUENCE</scope>
    <source>
        <strain evidence="1">TL01-2</strain>
    </source>
</reference>
<organism evidence="1 2">
    <name type="scientific">Priestia aryabhattai</name>
    <name type="common">Bacillus aryabhattai</name>
    <dbReference type="NCBI Taxonomy" id="412384"/>
    <lineage>
        <taxon>Bacteria</taxon>
        <taxon>Bacillati</taxon>
        <taxon>Bacillota</taxon>
        <taxon>Bacilli</taxon>
        <taxon>Bacillales</taxon>
        <taxon>Bacillaceae</taxon>
        <taxon>Priestia</taxon>
    </lineage>
</organism>
<proteinExistence type="predicted"/>
<evidence type="ECO:0000313" key="2">
    <source>
        <dbReference type="Proteomes" id="UP001269400"/>
    </source>
</evidence>
<dbReference type="AlphaFoldDB" id="A0AAX6NDJ6"/>
<comment type="caution">
    <text evidence="1">The sequence shown here is derived from an EMBL/GenBank/DDBJ whole genome shotgun (WGS) entry which is preliminary data.</text>
</comment>
<dbReference type="RefSeq" id="WP_316911025.1">
    <property type="nucleotide sequence ID" value="NZ_JAPTGD010000002.1"/>
</dbReference>
<evidence type="ECO:0000313" key="1">
    <source>
        <dbReference type="EMBL" id="MDU9693806.1"/>
    </source>
</evidence>